<comment type="similarity">
    <text evidence="1">Belongs to the short-chain dehydrogenases/reductases (SDR) family.</text>
</comment>
<dbReference type="InterPro" id="IPR051468">
    <property type="entry name" value="Fungal_SecMetab_SDRs"/>
</dbReference>
<name>A0A550CVK3_9AGAR</name>
<dbReference type="GO" id="GO:0005737">
    <property type="term" value="C:cytoplasm"/>
    <property type="evidence" value="ECO:0007669"/>
    <property type="project" value="TreeGrafter"/>
</dbReference>
<gene>
    <name evidence="4" type="ORF">BD626DRAFT_471998</name>
</gene>
<keyword evidence="2" id="KW-0521">NADP</keyword>
<dbReference type="AlphaFoldDB" id="A0A550CVK3"/>
<evidence type="ECO:0000313" key="5">
    <source>
        <dbReference type="Proteomes" id="UP000320762"/>
    </source>
</evidence>
<proteinExistence type="inferred from homology"/>
<comment type="caution">
    <text evidence="4">The sequence shown here is derived from an EMBL/GenBank/DDBJ whole genome shotgun (WGS) entry which is preliminary data.</text>
</comment>
<dbReference type="PANTHER" id="PTHR43544">
    <property type="entry name" value="SHORT-CHAIN DEHYDROGENASE/REDUCTASE"/>
    <property type="match status" value="1"/>
</dbReference>
<evidence type="ECO:0000313" key="4">
    <source>
        <dbReference type="EMBL" id="TRM68821.1"/>
    </source>
</evidence>
<dbReference type="Gene3D" id="3.40.50.720">
    <property type="entry name" value="NAD(P)-binding Rossmann-like Domain"/>
    <property type="match status" value="1"/>
</dbReference>
<keyword evidence="3" id="KW-0560">Oxidoreductase</keyword>
<dbReference type="InterPro" id="IPR036291">
    <property type="entry name" value="NAD(P)-bd_dom_sf"/>
</dbReference>
<evidence type="ECO:0008006" key="6">
    <source>
        <dbReference type="Google" id="ProtNLM"/>
    </source>
</evidence>
<dbReference type="OrthoDB" id="9876299at2759"/>
<dbReference type="PANTHER" id="PTHR43544:SF7">
    <property type="entry name" value="NADB-LER2"/>
    <property type="match status" value="1"/>
</dbReference>
<sequence length="249" mass="27590">MHTFPPPIMARVATPNTVFLVTGANCRLGLVLVRILALRDDTIVFAAARKPSDSSDLLTLAGRFPKKVQLVTYVPGDREYNRKTINDIRKSAGRLDVVIANAEAPKGRENAPYDLDAVEPVLLLREAYPLLKWTPPAKPKFIIVASYDEAILGHRVYNFNDADTVEMPDVALNYKAVHDDYPDLTCFPVCANFVNTSGTSFTPSDEGVRQLQHITAEESATGILKLVGKATRETHNGYFWSFNGSKLPW</sequence>
<evidence type="ECO:0000256" key="3">
    <source>
        <dbReference type="ARBA" id="ARBA00023002"/>
    </source>
</evidence>
<protein>
    <recommendedName>
        <fullName evidence="6">NAD(P)-binding protein</fullName>
    </recommendedName>
</protein>
<reference evidence="4 5" key="1">
    <citation type="journal article" date="2019" name="New Phytol.">
        <title>Comparative genomics reveals unique wood-decay strategies and fruiting body development in the Schizophyllaceae.</title>
        <authorList>
            <person name="Almasi E."/>
            <person name="Sahu N."/>
            <person name="Krizsan K."/>
            <person name="Balint B."/>
            <person name="Kovacs G.M."/>
            <person name="Kiss B."/>
            <person name="Cseklye J."/>
            <person name="Drula E."/>
            <person name="Henrissat B."/>
            <person name="Nagy I."/>
            <person name="Chovatia M."/>
            <person name="Adam C."/>
            <person name="LaButti K."/>
            <person name="Lipzen A."/>
            <person name="Riley R."/>
            <person name="Grigoriev I.V."/>
            <person name="Nagy L.G."/>
        </authorList>
    </citation>
    <scope>NUCLEOTIDE SEQUENCE [LARGE SCALE GENOMIC DNA]</scope>
    <source>
        <strain evidence="4 5">NL-1724</strain>
    </source>
</reference>
<dbReference type="GO" id="GO:0016491">
    <property type="term" value="F:oxidoreductase activity"/>
    <property type="evidence" value="ECO:0007669"/>
    <property type="project" value="UniProtKB-KW"/>
</dbReference>
<dbReference type="Proteomes" id="UP000320762">
    <property type="component" value="Unassembled WGS sequence"/>
</dbReference>
<evidence type="ECO:0000256" key="2">
    <source>
        <dbReference type="ARBA" id="ARBA00022857"/>
    </source>
</evidence>
<evidence type="ECO:0000256" key="1">
    <source>
        <dbReference type="ARBA" id="ARBA00006484"/>
    </source>
</evidence>
<dbReference type="EMBL" id="VDMD01000001">
    <property type="protein sequence ID" value="TRM68821.1"/>
    <property type="molecule type" value="Genomic_DNA"/>
</dbReference>
<accession>A0A550CVK3</accession>
<organism evidence="4 5">
    <name type="scientific">Schizophyllum amplum</name>
    <dbReference type="NCBI Taxonomy" id="97359"/>
    <lineage>
        <taxon>Eukaryota</taxon>
        <taxon>Fungi</taxon>
        <taxon>Dikarya</taxon>
        <taxon>Basidiomycota</taxon>
        <taxon>Agaricomycotina</taxon>
        <taxon>Agaricomycetes</taxon>
        <taxon>Agaricomycetidae</taxon>
        <taxon>Agaricales</taxon>
        <taxon>Schizophyllaceae</taxon>
        <taxon>Schizophyllum</taxon>
    </lineage>
</organism>
<dbReference type="SUPFAM" id="SSF51735">
    <property type="entry name" value="NAD(P)-binding Rossmann-fold domains"/>
    <property type="match status" value="1"/>
</dbReference>
<keyword evidence="5" id="KW-1185">Reference proteome</keyword>